<evidence type="ECO:0000313" key="2">
    <source>
        <dbReference type="EMBL" id="RLL14543.1"/>
    </source>
</evidence>
<dbReference type="PANTHER" id="PTHR40061">
    <property type="entry name" value="SPORULATION PROTEIN YLMC-RELATED"/>
    <property type="match status" value="1"/>
</dbReference>
<evidence type="ECO:0000259" key="1">
    <source>
        <dbReference type="Pfam" id="PF05239"/>
    </source>
</evidence>
<dbReference type="SUPFAM" id="SSF50346">
    <property type="entry name" value="PRC-barrel domain"/>
    <property type="match status" value="1"/>
</dbReference>
<comment type="caution">
    <text evidence="2">The sequence shown here is derived from an EMBL/GenBank/DDBJ whole genome shotgun (WGS) entry which is preliminary data.</text>
</comment>
<dbReference type="AlphaFoldDB" id="A0A498CY49"/>
<proteinExistence type="predicted"/>
<protein>
    <submittedName>
        <fullName evidence="2">YlmC/YmxH family sporulation protein</fullName>
    </submittedName>
</protein>
<evidence type="ECO:0000313" key="3">
    <source>
        <dbReference type="Proteomes" id="UP000276301"/>
    </source>
</evidence>
<dbReference type="RefSeq" id="WP_121585638.1">
    <property type="nucleotide sequence ID" value="NZ_RCHT01000001.1"/>
</dbReference>
<dbReference type="PANTHER" id="PTHR40061:SF1">
    <property type="entry name" value="SPORULATION PROTEIN YLMC-RELATED"/>
    <property type="match status" value="1"/>
</dbReference>
<dbReference type="NCBIfam" id="TIGR02888">
    <property type="entry name" value="spore_YlmC_YmxH"/>
    <property type="match status" value="1"/>
</dbReference>
<dbReference type="InterPro" id="IPR011033">
    <property type="entry name" value="PRC_barrel-like_sf"/>
</dbReference>
<dbReference type="Pfam" id="PF05239">
    <property type="entry name" value="PRC"/>
    <property type="match status" value="1"/>
</dbReference>
<dbReference type="Proteomes" id="UP000276301">
    <property type="component" value="Unassembled WGS sequence"/>
</dbReference>
<dbReference type="InterPro" id="IPR014238">
    <property type="entry name" value="Spore_YlmC/YmxH"/>
</dbReference>
<keyword evidence="3" id="KW-1185">Reference proteome</keyword>
<accession>A0A498CY49</accession>
<sequence>MFCRMGDLRNKYVINVRNGSKLGYVSDAEIDTAAAAVTAIVIRGRLRFFGLLGREEDTVIRWQDIEVIGEDTILVNHTLPAQENSTGGRGKWFRILEDD</sequence>
<name>A0A498CY49_9FIRM</name>
<feature type="domain" description="PRC-barrel" evidence="1">
    <location>
        <begin position="7"/>
        <end position="76"/>
    </location>
</feature>
<dbReference type="Gene3D" id="2.30.30.240">
    <property type="entry name" value="PRC-barrel domain"/>
    <property type="match status" value="1"/>
</dbReference>
<dbReference type="EMBL" id="RCHT01000001">
    <property type="protein sequence ID" value="RLL14543.1"/>
    <property type="molecule type" value="Genomic_DNA"/>
</dbReference>
<organism evidence="2 3">
    <name type="scientific">Anaerotruncus massiliensis</name>
    <name type="common">ex Liu et al. 2021</name>
    <dbReference type="NCBI Taxonomy" id="2321404"/>
    <lineage>
        <taxon>Bacteria</taxon>
        <taxon>Bacillati</taxon>
        <taxon>Bacillota</taxon>
        <taxon>Clostridia</taxon>
        <taxon>Eubacteriales</taxon>
        <taxon>Oscillospiraceae</taxon>
        <taxon>Anaerotruncus</taxon>
    </lineage>
</organism>
<reference evidence="2 3" key="1">
    <citation type="submission" date="2018-10" db="EMBL/GenBank/DDBJ databases">
        <title>Anaerotruncus faecis sp. nov., isolated from human feces.</title>
        <authorList>
            <person name="Wang Y.-J."/>
        </authorList>
    </citation>
    <scope>NUCLEOTIDE SEQUENCE [LARGE SCALE GENOMIC DNA]</scope>
    <source>
        <strain evidence="2 3">22A2-44</strain>
    </source>
</reference>
<gene>
    <name evidence="2" type="ORF">D4A47_00740</name>
</gene>
<dbReference type="InterPro" id="IPR027275">
    <property type="entry name" value="PRC-brl_dom"/>
</dbReference>